<evidence type="ECO:0000313" key="2">
    <source>
        <dbReference type="Proteomes" id="UP000230002"/>
    </source>
</evidence>
<dbReference type="Proteomes" id="UP000230002">
    <property type="component" value="Unassembled WGS sequence"/>
</dbReference>
<proteinExistence type="predicted"/>
<protein>
    <recommendedName>
        <fullName evidence="3">F-box domain-containing protein</fullName>
    </recommendedName>
</protein>
<dbReference type="EMBL" id="AYKW01000026">
    <property type="protein sequence ID" value="PIL28205.1"/>
    <property type="molecule type" value="Genomic_DNA"/>
</dbReference>
<keyword evidence="2" id="KW-1185">Reference proteome</keyword>
<dbReference type="SUPFAM" id="SSF52047">
    <property type="entry name" value="RNI-like"/>
    <property type="match status" value="1"/>
</dbReference>
<name>A0A2G8S359_9APHY</name>
<dbReference type="AlphaFoldDB" id="A0A2G8S359"/>
<dbReference type="InterPro" id="IPR032675">
    <property type="entry name" value="LRR_dom_sf"/>
</dbReference>
<evidence type="ECO:0000313" key="1">
    <source>
        <dbReference type="EMBL" id="PIL28205.1"/>
    </source>
</evidence>
<comment type="caution">
    <text evidence="1">The sequence shown here is derived from an EMBL/GenBank/DDBJ whole genome shotgun (WGS) entry which is preliminary data.</text>
</comment>
<organism evidence="1 2">
    <name type="scientific">Ganoderma sinense ZZ0214-1</name>
    <dbReference type="NCBI Taxonomy" id="1077348"/>
    <lineage>
        <taxon>Eukaryota</taxon>
        <taxon>Fungi</taxon>
        <taxon>Dikarya</taxon>
        <taxon>Basidiomycota</taxon>
        <taxon>Agaricomycotina</taxon>
        <taxon>Agaricomycetes</taxon>
        <taxon>Polyporales</taxon>
        <taxon>Polyporaceae</taxon>
        <taxon>Ganoderma</taxon>
    </lineage>
</organism>
<gene>
    <name evidence="1" type="ORF">GSI_09617</name>
</gene>
<reference evidence="1 2" key="1">
    <citation type="journal article" date="2015" name="Sci. Rep.">
        <title>Chromosome-level genome map provides insights into diverse defense mechanisms in the medicinal fungus Ganoderma sinense.</title>
        <authorList>
            <person name="Zhu Y."/>
            <person name="Xu J."/>
            <person name="Sun C."/>
            <person name="Zhou S."/>
            <person name="Xu H."/>
            <person name="Nelson D.R."/>
            <person name="Qian J."/>
            <person name="Song J."/>
            <person name="Luo H."/>
            <person name="Xiang L."/>
            <person name="Li Y."/>
            <person name="Xu Z."/>
            <person name="Ji A."/>
            <person name="Wang L."/>
            <person name="Lu S."/>
            <person name="Hayward A."/>
            <person name="Sun W."/>
            <person name="Li X."/>
            <person name="Schwartz D.C."/>
            <person name="Wang Y."/>
            <person name="Chen S."/>
        </authorList>
    </citation>
    <scope>NUCLEOTIDE SEQUENCE [LARGE SCALE GENOMIC DNA]</scope>
    <source>
        <strain evidence="1 2">ZZ0214-1</strain>
    </source>
</reference>
<sequence length="506" mass="57178">MSDKAAYMDVNESPADNVPAEVWLDVFDQIPNSPDLYAIASTCKMFWKLAVRARHRDIVWRTTAHVVQDLPVWDESQNMEPFVRSLVLSVSKFYRGGYGRLVSKALQRLDPLNDRMLAKINEFTHLSSLAFTDMSVQDVHFVLVHNLSRLRTLKLERCVIETRMVEPMNHKQLPITDLTMLNVRRLRGPGHDVDGHPDHFVAAESVSYALALCTAQDLRSLTIDSSADVFRAVFNSLDAPTRGWTIPAHLEHIYVVQKRPISSGDKALPLVINTGEGTFPDAHLYHFCVQATSLKTISTPIFVPTQITIAPEALPAGLERFAAPAETAQLVAAVRKVQALGLLKFGVGVREGISALTSIGRRRRDLKMLLLDCKGWDVEIISAVAKLFKQLRRLKIVYDGPGPTEDFLVALAPDYLVTLPELHTLELYEMPRNGGYIPDHPTHLFDESFESIEEELQNLVIPWNRYCPKLRRVQLHAGYVMTRGFEGAKWKLERVRRLAIKDDLDF</sequence>
<evidence type="ECO:0008006" key="3">
    <source>
        <dbReference type="Google" id="ProtNLM"/>
    </source>
</evidence>
<dbReference type="STRING" id="1077348.A0A2G8S359"/>
<accession>A0A2G8S359</accession>
<dbReference type="OrthoDB" id="5354526at2759"/>
<dbReference type="Gene3D" id="3.80.10.10">
    <property type="entry name" value="Ribonuclease Inhibitor"/>
    <property type="match status" value="1"/>
</dbReference>